<reference evidence="2 3" key="1">
    <citation type="submission" date="2019-02" db="EMBL/GenBank/DDBJ databases">
        <authorList>
            <person name="Goldberg S.R."/>
            <person name="Haltli B.A."/>
            <person name="Correa H."/>
            <person name="Russell K.G."/>
        </authorList>
    </citation>
    <scope>NUCLEOTIDE SEQUENCE [LARGE SCALE GENOMIC DNA]</scope>
    <source>
        <strain evidence="2 3">JCM 16186</strain>
    </source>
</reference>
<sequence length="119" mass="13607">MNTEILTSLLDQLLFYIAGLDWTYILTFILIAHVANTSKVRLFIKNLTGLEIRTRYRVVILGLAYGTLLYFLRGYDITGIELLLRSFIFTLVFHKLIIDTLLSYLGGTGSNRSKDNELV</sequence>
<dbReference type="Proteomes" id="UP000798808">
    <property type="component" value="Unassembled WGS sequence"/>
</dbReference>
<keyword evidence="1" id="KW-1133">Transmembrane helix</keyword>
<dbReference type="EMBL" id="SMLW01000676">
    <property type="protein sequence ID" value="MTI28963.1"/>
    <property type="molecule type" value="Genomic_DNA"/>
</dbReference>
<evidence type="ECO:0008006" key="4">
    <source>
        <dbReference type="Google" id="ProtNLM"/>
    </source>
</evidence>
<feature type="transmembrane region" description="Helical" evidence="1">
    <location>
        <begin position="13"/>
        <end position="35"/>
    </location>
</feature>
<evidence type="ECO:0000313" key="2">
    <source>
        <dbReference type="EMBL" id="MTI28963.1"/>
    </source>
</evidence>
<protein>
    <recommendedName>
        <fullName evidence="4">DUF1622 domain-containing protein</fullName>
    </recommendedName>
</protein>
<dbReference type="RefSeq" id="WP_155176997.1">
    <property type="nucleotide sequence ID" value="NZ_BAAAFL010000012.1"/>
</dbReference>
<evidence type="ECO:0000256" key="1">
    <source>
        <dbReference type="SAM" id="Phobius"/>
    </source>
</evidence>
<organism evidence="2 3">
    <name type="scientific">Fulvivirga kasyanovii</name>
    <dbReference type="NCBI Taxonomy" id="396812"/>
    <lineage>
        <taxon>Bacteria</taxon>
        <taxon>Pseudomonadati</taxon>
        <taxon>Bacteroidota</taxon>
        <taxon>Cytophagia</taxon>
        <taxon>Cytophagales</taxon>
        <taxon>Fulvivirgaceae</taxon>
        <taxon>Fulvivirga</taxon>
    </lineage>
</organism>
<feature type="transmembrane region" description="Helical" evidence="1">
    <location>
        <begin position="56"/>
        <end position="75"/>
    </location>
</feature>
<name>A0ABW9RYB1_9BACT</name>
<keyword evidence="3" id="KW-1185">Reference proteome</keyword>
<comment type="caution">
    <text evidence="2">The sequence shown here is derived from an EMBL/GenBank/DDBJ whole genome shotgun (WGS) entry which is preliminary data.</text>
</comment>
<gene>
    <name evidence="2" type="ORF">E1163_28640</name>
</gene>
<feature type="transmembrane region" description="Helical" evidence="1">
    <location>
        <begin position="87"/>
        <end position="105"/>
    </location>
</feature>
<keyword evidence="1" id="KW-0812">Transmembrane</keyword>
<proteinExistence type="predicted"/>
<keyword evidence="1" id="KW-0472">Membrane</keyword>
<accession>A0ABW9RYB1</accession>
<evidence type="ECO:0000313" key="3">
    <source>
        <dbReference type="Proteomes" id="UP000798808"/>
    </source>
</evidence>